<evidence type="ECO:0000313" key="2">
    <source>
        <dbReference type="Proteomes" id="UP001519460"/>
    </source>
</evidence>
<accession>A0ABD0JVM9</accession>
<comment type="caution">
    <text evidence="1">The sequence shown here is derived from an EMBL/GenBank/DDBJ whole genome shotgun (WGS) entry which is preliminary data.</text>
</comment>
<dbReference type="Gene3D" id="1.20.80.60">
    <property type="match status" value="1"/>
</dbReference>
<dbReference type="AlphaFoldDB" id="A0ABD0JVM9"/>
<keyword evidence="2" id="KW-1185">Reference proteome</keyword>
<gene>
    <name evidence="1" type="ORF">BaRGS_00029967</name>
</gene>
<proteinExistence type="predicted"/>
<reference evidence="1 2" key="1">
    <citation type="journal article" date="2023" name="Sci. Data">
        <title>Genome assembly of the Korean intertidal mud-creeper Batillaria attramentaria.</title>
        <authorList>
            <person name="Patra A.K."/>
            <person name="Ho P.T."/>
            <person name="Jun S."/>
            <person name="Lee S.J."/>
            <person name="Kim Y."/>
            <person name="Won Y.J."/>
        </authorList>
    </citation>
    <scope>NUCLEOTIDE SEQUENCE [LARGE SCALE GENOMIC DNA]</scope>
    <source>
        <strain evidence="1">Wonlab-2016</strain>
    </source>
</reference>
<dbReference type="Proteomes" id="UP001519460">
    <property type="component" value="Unassembled WGS sequence"/>
</dbReference>
<evidence type="ECO:0000313" key="1">
    <source>
        <dbReference type="EMBL" id="KAK7478756.1"/>
    </source>
</evidence>
<feature type="non-terminal residue" evidence="1">
    <location>
        <position position="305"/>
    </location>
</feature>
<protein>
    <submittedName>
        <fullName evidence="1">Uncharacterized protein</fullName>
    </submittedName>
</protein>
<sequence length="305" mass="34386">MTDHVKLLSARERPDMELQNLVKVNVRLLDPTAAPLQVTVVSKDGWVSAEQVYKKVCDALGLKASSRSCFTLYERAANPICRYRSTDEIHVGSAELFLGKWCFSVSQEKDLMHQDQAATHLVFLQAQHDVQTGKFDLQEEDKQKLDECLEPGFTAEDQYILLCQKQPYYQCLRLPQCRLLQGISVSDCSLKTDSMLDVVVSKYGVKLVTDKPVIFTWYEVSKWVLNKEDTTVTLTYAPEDNAVHADVPLKTDQAELFLAGILEMIRLLQKEDKSGASFHADMITVSPDGSSVWENGLYNPSKASR</sequence>
<name>A0ABD0JVM9_9CAEN</name>
<organism evidence="1 2">
    <name type="scientific">Batillaria attramentaria</name>
    <dbReference type="NCBI Taxonomy" id="370345"/>
    <lineage>
        <taxon>Eukaryota</taxon>
        <taxon>Metazoa</taxon>
        <taxon>Spiralia</taxon>
        <taxon>Lophotrochozoa</taxon>
        <taxon>Mollusca</taxon>
        <taxon>Gastropoda</taxon>
        <taxon>Caenogastropoda</taxon>
        <taxon>Sorbeoconcha</taxon>
        <taxon>Cerithioidea</taxon>
        <taxon>Batillariidae</taxon>
        <taxon>Batillaria</taxon>
    </lineage>
</organism>
<dbReference type="EMBL" id="JACVVK020000317">
    <property type="protein sequence ID" value="KAK7478756.1"/>
    <property type="molecule type" value="Genomic_DNA"/>
</dbReference>